<evidence type="ECO:0000313" key="1">
    <source>
        <dbReference type="EMBL" id="KKM74335.1"/>
    </source>
</evidence>
<comment type="caution">
    <text evidence="1">The sequence shown here is derived from an EMBL/GenBank/DDBJ whole genome shotgun (WGS) entry which is preliminary data.</text>
</comment>
<sequence>MNKLRYNPFHDAGITNYEQFELYPFLIFGTLETIKNRIQQQIKQLKEGHEFGDRLIILGERGIGKTSTLFFIKKKLNEAGIRTELFSRLIEDDSHLNTLLRNPETPVLGKGTIYPTKTETLYELTKNPIYFLIDFPDTVDARNFKAFLNFLWTLMIHKNYNKINLIFTMNKSHYDKSFSYAETLGKFTTLRLEKLSNSETGELISSRLKKVNGEIGNFFDGEVLETIFNYSKGIPRNVISACCLLIDNSNEKKITKKFAEKVLKERYVEQVINDRVEDLELKRIYKLMTKILEEDFKGTATSQENYVEKVMEICKIGRNSVLNRIRDLVKIGIFNQYKGGYNRVNKIISFN</sequence>
<protein>
    <submittedName>
        <fullName evidence="1">Uncharacterized protein</fullName>
    </submittedName>
</protein>
<dbReference type="SUPFAM" id="SSF52540">
    <property type="entry name" value="P-loop containing nucleoside triphosphate hydrolases"/>
    <property type="match status" value="1"/>
</dbReference>
<dbReference type="AlphaFoldDB" id="A0A0F9MCK5"/>
<dbReference type="EMBL" id="LAZR01009157">
    <property type="protein sequence ID" value="KKM74335.1"/>
    <property type="molecule type" value="Genomic_DNA"/>
</dbReference>
<organism evidence="1">
    <name type="scientific">marine sediment metagenome</name>
    <dbReference type="NCBI Taxonomy" id="412755"/>
    <lineage>
        <taxon>unclassified sequences</taxon>
        <taxon>metagenomes</taxon>
        <taxon>ecological metagenomes</taxon>
    </lineage>
</organism>
<dbReference type="Gene3D" id="3.40.50.300">
    <property type="entry name" value="P-loop containing nucleotide triphosphate hydrolases"/>
    <property type="match status" value="1"/>
</dbReference>
<name>A0A0F9MCK5_9ZZZZ</name>
<accession>A0A0F9MCK5</accession>
<gene>
    <name evidence="1" type="ORF">LCGC14_1401360</name>
</gene>
<proteinExistence type="predicted"/>
<dbReference type="InterPro" id="IPR027417">
    <property type="entry name" value="P-loop_NTPase"/>
</dbReference>
<reference evidence="1" key="1">
    <citation type="journal article" date="2015" name="Nature">
        <title>Complex archaea that bridge the gap between prokaryotes and eukaryotes.</title>
        <authorList>
            <person name="Spang A."/>
            <person name="Saw J.H."/>
            <person name="Jorgensen S.L."/>
            <person name="Zaremba-Niedzwiedzka K."/>
            <person name="Martijn J."/>
            <person name="Lind A.E."/>
            <person name="van Eijk R."/>
            <person name="Schleper C."/>
            <person name="Guy L."/>
            <person name="Ettema T.J."/>
        </authorList>
    </citation>
    <scope>NUCLEOTIDE SEQUENCE</scope>
</reference>